<feature type="chain" id="PRO_5032525074" evidence="3">
    <location>
        <begin position="19"/>
        <end position="575"/>
    </location>
</feature>
<dbReference type="PANTHER" id="PTHR40940">
    <property type="entry name" value="PROTEIN BATD-RELATED"/>
    <property type="match status" value="1"/>
</dbReference>
<reference evidence="5 6" key="1">
    <citation type="journal article" date="2017" name="Int. J. Syst. Evol. Microbiol.">
        <title>Oleiagrimonas citrea sp. nov., a marine bacterium isolated from tidal flat sediment and emended description of the genus Oleiagrimonas Fang et al. 2015 and Oleiagrimonas soli.</title>
        <authorList>
            <person name="Yang S.H."/>
            <person name="Seo H.S."/>
            <person name="Seong C.N."/>
            <person name="Kwon K.K."/>
        </authorList>
    </citation>
    <scope>NUCLEOTIDE SEQUENCE [LARGE SCALE GENOMIC DNA]</scope>
    <source>
        <strain evidence="5 6">MEBiC09124</strain>
    </source>
</reference>
<evidence type="ECO:0000256" key="1">
    <source>
        <dbReference type="SAM" id="MobiDB-lite"/>
    </source>
</evidence>
<dbReference type="InterPro" id="IPR025738">
    <property type="entry name" value="BatD"/>
</dbReference>
<dbReference type="AlphaFoldDB" id="A0A846ZMG3"/>
<dbReference type="Pfam" id="PF25607">
    <property type="entry name" value="DUF7939"/>
    <property type="match status" value="1"/>
</dbReference>
<dbReference type="InterPro" id="IPR057699">
    <property type="entry name" value="DUF7939"/>
</dbReference>
<evidence type="ECO:0000259" key="4">
    <source>
        <dbReference type="Pfam" id="PF25607"/>
    </source>
</evidence>
<evidence type="ECO:0000256" key="3">
    <source>
        <dbReference type="SAM" id="SignalP"/>
    </source>
</evidence>
<name>A0A846ZMG3_9GAMM</name>
<keyword evidence="2" id="KW-1133">Transmembrane helix</keyword>
<keyword evidence="2" id="KW-0472">Membrane</keyword>
<keyword evidence="6" id="KW-1185">Reference proteome</keyword>
<feature type="signal peptide" evidence="3">
    <location>
        <begin position="1"/>
        <end position="18"/>
    </location>
</feature>
<sequence length="575" mass="60913">MIGAIALTWLVMVAAAMASGVTATLDRDQVALGDTVTLTLHSSDGSISSPDLSPLHKDFQMLGQARGATESWINGKAQSQYTLSITLRPLHAGALRIPALDVGGQRTSPLTLHVSDAPAQGVGHAGDPAFLEITPSTTNPYVGQQIALDVKLYYAASMLDGNLTPPNVDHAQVQTLGRDQRYQTQRGGRTYGVIERHYAIIPQKAGTLNVTPIVFRGRTVDSSGMGDFFGTARTIGAQSKVIELHVRPRPAGAGNGPWLPARQVELNLSGLPASGKVQVGEPVTVTLQEGATGLPAESLPEPTLPDIPGADVYPDQTQDVSRNNGQWITGSRSRGFAIVPNRAGILKLPPITLRWWNTQTDREETAKIPAHTLTVVAAAATSSSTGTASPAPASSAAASTPAPAGTTSKTPSVAVQKVPAARDTTWRWVALASGVLWLLSALAVAAWWWRRRGNAQRKRTVDADERGGRARALRNAFLVAARSDDLDAAAHALLRWARAERPAIRHLQDLGAQLDDAAQVEAIARLQRSRYAVDGEASVARGGLAQAFRAGFAWRKASGGKTTTSVLPPLYPPSR</sequence>
<feature type="transmembrane region" description="Helical" evidence="2">
    <location>
        <begin position="426"/>
        <end position="449"/>
    </location>
</feature>
<evidence type="ECO:0000313" key="6">
    <source>
        <dbReference type="Proteomes" id="UP000541636"/>
    </source>
</evidence>
<protein>
    <submittedName>
        <fullName evidence="5">Protein BatD</fullName>
    </submittedName>
</protein>
<feature type="domain" description="DUF7939" evidence="4">
    <location>
        <begin position="471"/>
        <end position="550"/>
    </location>
</feature>
<dbReference type="EMBL" id="JAAZQD010000004">
    <property type="protein sequence ID" value="NKZ39414.1"/>
    <property type="molecule type" value="Genomic_DNA"/>
</dbReference>
<dbReference type="Proteomes" id="UP000541636">
    <property type="component" value="Unassembled WGS sequence"/>
</dbReference>
<proteinExistence type="predicted"/>
<evidence type="ECO:0000313" key="5">
    <source>
        <dbReference type="EMBL" id="NKZ39414.1"/>
    </source>
</evidence>
<evidence type="ECO:0000256" key="2">
    <source>
        <dbReference type="SAM" id="Phobius"/>
    </source>
</evidence>
<dbReference type="RefSeq" id="WP_168609428.1">
    <property type="nucleotide sequence ID" value="NZ_JAAZQD010000004.1"/>
</dbReference>
<accession>A0A846ZMG3</accession>
<comment type="caution">
    <text evidence="5">The sequence shown here is derived from an EMBL/GenBank/DDBJ whole genome shotgun (WGS) entry which is preliminary data.</text>
</comment>
<organism evidence="5 6">
    <name type="scientific">Oleiagrimonas citrea</name>
    <dbReference type="NCBI Taxonomy" id="1665687"/>
    <lineage>
        <taxon>Bacteria</taxon>
        <taxon>Pseudomonadati</taxon>
        <taxon>Pseudomonadota</taxon>
        <taxon>Gammaproteobacteria</taxon>
        <taxon>Lysobacterales</taxon>
        <taxon>Rhodanobacteraceae</taxon>
        <taxon>Oleiagrimonas</taxon>
    </lineage>
</organism>
<keyword evidence="3" id="KW-0732">Signal</keyword>
<gene>
    <name evidence="5" type="ORF">HF690_10690</name>
</gene>
<keyword evidence="2" id="KW-0812">Transmembrane</keyword>
<dbReference type="PANTHER" id="PTHR40940:SF1">
    <property type="entry name" value="PROTEIN BATD"/>
    <property type="match status" value="1"/>
</dbReference>
<dbReference type="Pfam" id="PF13584">
    <property type="entry name" value="BatD"/>
    <property type="match status" value="2"/>
</dbReference>
<feature type="region of interest" description="Disordered" evidence="1">
    <location>
        <begin position="384"/>
        <end position="412"/>
    </location>
</feature>